<evidence type="ECO:0000313" key="2">
    <source>
        <dbReference type="EMBL" id="ANZ28892.1"/>
    </source>
</evidence>
<feature type="transmembrane region" description="Helical" evidence="1">
    <location>
        <begin position="29"/>
        <end position="48"/>
    </location>
</feature>
<keyword evidence="1" id="KW-0472">Membrane</keyword>
<feature type="transmembrane region" description="Helical" evidence="1">
    <location>
        <begin position="320"/>
        <end position="340"/>
    </location>
</feature>
<reference evidence="3" key="1">
    <citation type="journal article" date="2016" name="Genome Announc.">
        <title>Complete Genome Sequence of Geobacillus thermoglucosidasius NCIMB 11955, the Progenitor of a Bioethanol Production Strain.</title>
        <authorList>
            <person name="Sheng L."/>
            <person name="Zhang Y."/>
            <person name="Minton N.P."/>
        </authorList>
    </citation>
    <scope>NUCLEOTIDE SEQUENCE [LARGE SCALE GENOMIC DNA]</scope>
    <source>
        <strain evidence="3">NCIMB 11955</strain>
    </source>
</reference>
<dbReference type="InterPro" id="IPR049458">
    <property type="entry name" value="EpsG-like"/>
</dbReference>
<feature type="transmembrane region" description="Helical" evidence="1">
    <location>
        <begin position="121"/>
        <end position="145"/>
    </location>
</feature>
<evidence type="ECO:0008006" key="4">
    <source>
        <dbReference type="Google" id="ProtNLM"/>
    </source>
</evidence>
<dbReference type="GeneID" id="56924138"/>
<organism evidence="2 3">
    <name type="scientific">Parageobacillus thermoglucosidasius</name>
    <name type="common">Geobacillus thermoglucosidasius</name>
    <dbReference type="NCBI Taxonomy" id="1426"/>
    <lineage>
        <taxon>Bacteria</taxon>
        <taxon>Bacillati</taxon>
        <taxon>Bacillota</taxon>
        <taxon>Bacilli</taxon>
        <taxon>Bacillales</taxon>
        <taxon>Anoxybacillaceae</taxon>
        <taxon>Parageobacillus</taxon>
    </lineage>
</organism>
<dbReference type="Proteomes" id="UP000093052">
    <property type="component" value="Chromosome"/>
</dbReference>
<feature type="transmembrane region" description="Helical" evidence="1">
    <location>
        <begin position="239"/>
        <end position="258"/>
    </location>
</feature>
<keyword evidence="3" id="KW-1185">Reference proteome</keyword>
<feature type="transmembrane region" description="Helical" evidence="1">
    <location>
        <begin position="6"/>
        <end position="22"/>
    </location>
</feature>
<accession>A0AAN0YL40</accession>
<dbReference type="RefSeq" id="WP_003247852.1">
    <property type="nucleotide sequence ID" value="NZ_CP012712.1"/>
</dbReference>
<feature type="transmembrane region" description="Helical" evidence="1">
    <location>
        <begin position="96"/>
        <end position="114"/>
    </location>
</feature>
<feature type="transmembrane region" description="Helical" evidence="1">
    <location>
        <begin position="293"/>
        <end position="308"/>
    </location>
</feature>
<name>A0AAN0YL40_PARTM</name>
<feature type="transmembrane region" description="Helical" evidence="1">
    <location>
        <begin position="195"/>
        <end position="219"/>
    </location>
</feature>
<dbReference type="KEGG" id="ptl:AOT13_01430"/>
<feature type="transmembrane region" description="Helical" evidence="1">
    <location>
        <begin position="165"/>
        <end position="188"/>
    </location>
</feature>
<keyword evidence="1" id="KW-0812">Transmembrane</keyword>
<evidence type="ECO:0000256" key="1">
    <source>
        <dbReference type="SAM" id="Phobius"/>
    </source>
</evidence>
<feature type="transmembrane region" description="Helical" evidence="1">
    <location>
        <begin position="270"/>
        <end position="287"/>
    </location>
</feature>
<protein>
    <recommendedName>
        <fullName evidence="4">EpsG family protein</fullName>
    </recommendedName>
</protein>
<dbReference type="EMBL" id="CP016622">
    <property type="protein sequence ID" value="ANZ28892.1"/>
    <property type="molecule type" value="Genomic_DNA"/>
</dbReference>
<sequence>MLVYFLVILITYLTALMIKFKNLTKKWTFLDIFILLILIIFSGIRFNVGTDYEIYYFIYNNIVSSNFSLDDYNATTQEFGYYVLSWITKRISDSPYGIFWASAFLTYIPIYVRIKKDSKDFAFSILLFFLLGLYTGPFNTIRQWIAIAINFYSLQYVNTDKKKFLLFNIIGSLFHSTCIIAMIIQLIAKKVKPTFTMLIGILIFGIVFVMLFGRMSFLFEILSNINPRYTVYFEPQPGGTGSILLFVLRVIIVLYLLFFTKYNEYQYEKTLLMISLFFMMLGFYNVFVQRMEAYFGIVLVLLLPNILCRMKSIERWMYKYYFTIVFLVVFIFSLIFYANLIPYKTYIM</sequence>
<gene>
    <name evidence="2" type="ORF">BCV53_01435</name>
</gene>
<dbReference type="Pfam" id="PF14897">
    <property type="entry name" value="EpsG"/>
    <property type="match status" value="1"/>
</dbReference>
<proteinExistence type="predicted"/>
<keyword evidence="1" id="KW-1133">Transmembrane helix</keyword>
<evidence type="ECO:0000313" key="3">
    <source>
        <dbReference type="Proteomes" id="UP000093052"/>
    </source>
</evidence>
<dbReference type="AlphaFoldDB" id="A0AAN0YL40"/>